<keyword evidence="2" id="KW-1185">Reference proteome</keyword>
<dbReference type="AlphaFoldDB" id="A0A6A6S6G0"/>
<protein>
    <submittedName>
        <fullName evidence="1">Uncharacterized protein</fullName>
    </submittedName>
</protein>
<organism evidence="1 2">
    <name type="scientific">Massarina eburnea CBS 473.64</name>
    <dbReference type="NCBI Taxonomy" id="1395130"/>
    <lineage>
        <taxon>Eukaryota</taxon>
        <taxon>Fungi</taxon>
        <taxon>Dikarya</taxon>
        <taxon>Ascomycota</taxon>
        <taxon>Pezizomycotina</taxon>
        <taxon>Dothideomycetes</taxon>
        <taxon>Pleosporomycetidae</taxon>
        <taxon>Pleosporales</taxon>
        <taxon>Massarineae</taxon>
        <taxon>Massarinaceae</taxon>
        <taxon>Massarina</taxon>
    </lineage>
</organism>
<evidence type="ECO:0000313" key="2">
    <source>
        <dbReference type="Proteomes" id="UP000799753"/>
    </source>
</evidence>
<dbReference type="Proteomes" id="UP000799753">
    <property type="component" value="Unassembled WGS sequence"/>
</dbReference>
<accession>A0A6A6S6G0</accession>
<evidence type="ECO:0000313" key="1">
    <source>
        <dbReference type="EMBL" id="KAF2643160.1"/>
    </source>
</evidence>
<gene>
    <name evidence="1" type="ORF">P280DRAFT_245052</name>
</gene>
<proteinExistence type="predicted"/>
<dbReference type="EMBL" id="MU006780">
    <property type="protein sequence ID" value="KAF2643160.1"/>
    <property type="molecule type" value="Genomic_DNA"/>
</dbReference>
<name>A0A6A6S6G0_9PLEO</name>
<reference evidence="1" key="1">
    <citation type="journal article" date="2020" name="Stud. Mycol.">
        <title>101 Dothideomycetes genomes: a test case for predicting lifestyles and emergence of pathogens.</title>
        <authorList>
            <person name="Haridas S."/>
            <person name="Albert R."/>
            <person name="Binder M."/>
            <person name="Bloem J."/>
            <person name="Labutti K."/>
            <person name="Salamov A."/>
            <person name="Andreopoulos B."/>
            <person name="Baker S."/>
            <person name="Barry K."/>
            <person name="Bills G."/>
            <person name="Bluhm B."/>
            <person name="Cannon C."/>
            <person name="Castanera R."/>
            <person name="Culley D."/>
            <person name="Daum C."/>
            <person name="Ezra D."/>
            <person name="Gonzalez J."/>
            <person name="Henrissat B."/>
            <person name="Kuo A."/>
            <person name="Liang C."/>
            <person name="Lipzen A."/>
            <person name="Lutzoni F."/>
            <person name="Magnuson J."/>
            <person name="Mondo S."/>
            <person name="Nolan M."/>
            <person name="Ohm R."/>
            <person name="Pangilinan J."/>
            <person name="Park H.-J."/>
            <person name="Ramirez L."/>
            <person name="Alfaro M."/>
            <person name="Sun H."/>
            <person name="Tritt A."/>
            <person name="Yoshinaga Y."/>
            <person name="Zwiers L.-H."/>
            <person name="Turgeon B."/>
            <person name="Goodwin S."/>
            <person name="Spatafora J."/>
            <person name="Crous P."/>
            <person name="Grigoriev I."/>
        </authorList>
    </citation>
    <scope>NUCLEOTIDE SEQUENCE</scope>
    <source>
        <strain evidence="1">CBS 473.64</strain>
    </source>
</reference>
<sequence>MAPCIYPRYRSHTLLPPRRGVWYLYYTQRLSCALAPQFDPLKSQSKLHLQRHVISTEQVGQPQSRHDFWIYFLPSIYKVTDMLLRVFERSTRGGDRSLMSGAGSSPVIVRKRENSLIILCATPFPGKLMSAITHEKPHPLSPVRLDGRVFTPHGPASL</sequence>